<sequence>MGLLRSLMMLCLLVWFSCLPDLIAQPTFGSLNRAKALDSLLQDYAYRAFVRPRTGIPYDGTVPSNLTGIKIAALRLRSGSLFRYGAKYKEFDIPKGVYETPYVERLVLVYQNLGNWSRTFYNLSGYTYLAPVLGLLVYDASNLSATNPPELNIRATGNPILIKFSDVEAVTVGEAAKCVFFDLDGVPSFTNVISDSVCSTDKQGHFSIVTESIAPSPAPVSPSPAPSFKPPPAVPTPRGEGKKGKNNAKVWTIVGSVLGGVALLGLLALLILWVQKFQQQKKMQQMERAADVGEALHMTPIGNTKAPAATVTRTQPVLESEYVP</sequence>
<organism evidence="4 5">
    <name type="scientific">Parasponia andersonii</name>
    <name type="common">Sponia andersonii</name>
    <dbReference type="NCBI Taxonomy" id="3476"/>
    <lineage>
        <taxon>Eukaryota</taxon>
        <taxon>Viridiplantae</taxon>
        <taxon>Streptophyta</taxon>
        <taxon>Embryophyta</taxon>
        <taxon>Tracheophyta</taxon>
        <taxon>Spermatophyta</taxon>
        <taxon>Magnoliopsida</taxon>
        <taxon>eudicotyledons</taxon>
        <taxon>Gunneridae</taxon>
        <taxon>Pentapetalae</taxon>
        <taxon>rosids</taxon>
        <taxon>fabids</taxon>
        <taxon>Rosales</taxon>
        <taxon>Cannabaceae</taxon>
        <taxon>Parasponia</taxon>
    </lineage>
</organism>
<accession>A0A2P5ADN0</accession>
<evidence type="ECO:0000256" key="2">
    <source>
        <dbReference type="SAM" id="Phobius"/>
    </source>
</evidence>
<comment type="caution">
    <text evidence="4">The sequence shown here is derived from an EMBL/GenBank/DDBJ whole genome shotgun (WGS) entry which is preliminary data.</text>
</comment>
<proteinExistence type="predicted"/>
<keyword evidence="3" id="KW-0732">Signal</keyword>
<dbReference type="PROSITE" id="PS51257">
    <property type="entry name" value="PROKAR_LIPOPROTEIN"/>
    <property type="match status" value="1"/>
</dbReference>
<dbReference type="OrthoDB" id="1925347at2759"/>
<evidence type="ECO:0000256" key="3">
    <source>
        <dbReference type="SAM" id="SignalP"/>
    </source>
</evidence>
<dbReference type="AlphaFoldDB" id="A0A2P5ADN0"/>
<protein>
    <recommendedName>
        <fullName evidence="6">Transmembrane protein</fullName>
    </recommendedName>
</protein>
<dbReference type="GO" id="GO:0016020">
    <property type="term" value="C:membrane"/>
    <property type="evidence" value="ECO:0007669"/>
    <property type="project" value="TreeGrafter"/>
</dbReference>
<dbReference type="PANTHER" id="PTHR33512">
    <property type="entry name" value="PROTEIN, PUTATIVE (DUF1191)-RELATED"/>
    <property type="match status" value="1"/>
</dbReference>
<dbReference type="Proteomes" id="UP000237105">
    <property type="component" value="Unassembled WGS sequence"/>
</dbReference>
<feature type="chain" id="PRO_5015190407" description="Transmembrane protein" evidence="3">
    <location>
        <begin position="25"/>
        <end position="324"/>
    </location>
</feature>
<keyword evidence="2" id="KW-0812">Transmembrane</keyword>
<feature type="region of interest" description="Disordered" evidence="1">
    <location>
        <begin position="215"/>
        <end position="245"/>
    </location>
</feature>
<keyword evidence="2" id="KW-1133">Transmembrane helix</keyword>
<gene>
    <name evidence="4" type="ORF">PanWU01x14_342700</name>
</gene>
<evidence type="ECO:0008006" key="6">
    <source>
        <dbReference type="Google" id="ProtNLM"/>
    </source>
</evidence>
<dbReference type="Pfam" id="PF06697">
    <property type="entry name" value="DUF1191"/>
    <property type="match status" value="1"/>
</dbReference>
<keyword evidence="5" id="KW-1185">Reference proteome</keyword>
<dbReference type="EMBL" id="JXTB01000649">
    <property type="protein sequence ID" value="PON34648.1"/>
    <property type="molecule type" value="Genomic_DNA"/>
</dbReference>
<evidence type="ECO:0000256" key="1">
    <source>
        <dbReference type="SAM" id="MobiDB-lite"/>
    </source>
</evidence>
<name>A0A2P5ADN0_PARAD</name>
<feature type="transmembrane region" description="Helical" evidence="2">
    <location>
        <begin position="250"/>
        <end position="274"/>
    </location>
</feature>
<dbReference type="InterPro" id="IPR010605">
    <property type="entry name" value="DUF1191"/>
</dbReference>
<evidence type="ECO:0000313" key="5">
    <source>
        <dbReference type="Proteomes" id="UP000237105"/>
    </source>
</evidence>
<feature type="compositionally biased region" description="Pro residues" evidence="1">
    <location>
        <begin position="216"/>
        <end position="235"/>
    </location>
</feature>
<keyword evidence="2" id="KW-0472">Membrane</keyword>
<dbReference type="STRING" id="3476.A0A2P5ADN0"/>
<feature type="signal peptide" evidence="3">
    <location>
        <begin position="1"/>
        <end position="24"/>
    </location>
</feature>
<evidence type="ECO:0000313" key="4">
    <source>
        <dbReference type="EMBL" id="PON34648.1"/>
    </source>
</evidence>
<dbReference type="PANTHER" id="PTHR33512:SF14">
    <property type="entry name" value="EXPRESSED PROTEIN"/>
    <property type="match status" value="1"/>
</dbReference>
<reference evidence="5" key="1">
    <citation type="submission" date="2016-06" db="EMBL/GenBank/DDBJ databases">
        <title>Parallel loss of symbiosis genes in relatives of nitrogen-fixing non-legume Parasponia.</title>
        <authorList>
            <person name="Van Velzen R."/>
            <person name="Holmer R."/>
            <person name="Bu F."/>
            <person name="Rutten L."/>
            <person name="Van Zeijl A."/>
            <person name="Liu W."/>
            <person name="Santuari L."/>
            <person name="Cao Q."/>
            <person name="Sharma T."/>
            <person name="Shen D."/>
            <person name="Roswanjaya Y."/>
            <person name="Wardhani T."/>
            <person name="Kalhor M.S."/>
            <person name="Jansen J."/>
            <person name="Van den Hoogen J."/>
            <person name="Gungor B."/>
            <person name="Hartog M."/>
            <person name="Hontelez J."/>
            <person name="Verver J."/>
            <person name="Yang W.-C."/>
            <person name="Schijlen E."/>
            <person name="Repin R."/>
            <person name="Schilthuizen M."/>
            <person name="Schranz E."/>
            <person name="Heidstra R."/>
            <person name="Miyata K."/>
            <person name="Fedorova E."/>
            <person name="Kohlen W."/>
            <person name="Bisseling T."/>
            <person name="Smit S."/>
            <person name="Geurts R."/>
        </authorList>
    </citation>
    <scope>NUCLEOTIDE SEQUENCE [LARGE SCALE GENOMIC DNA]</scope>
    <source>
        <strain evidence="5">cv. WU1-14</strain>
    </source>
</reference>